<keyword evidence="5 10" id="KW-0808">Transferase</keyword>
<dbReference type="InterPro" id="IPR006390">
    <property type="entry name" value="DHP_synth_dom"/>
</dbReference>
<dbReference type="GO" id="GO:0004156">
    <property type="term" value="F:dihydropteroate synthase activity"/>
    <property type="evidence" value="ECO:0007669"/>
    <property type="project" value="UniProtKB-EC"/>
</dbReference>
<keyword evidence="7" id="KW-0460">Magnesium</keyword>
<dbReference type="RefSeq" id="WP_187480373.1">
    <property type="nucleotide sequence ID" value="NZ_CP060697.1"/>
</dbReference>
<evidence type="ECO:0000256" key="5">
    <source>
        <dbReference type="ARBA" id="ARBA00022679"/>
    </source>
</evidence>
<evidence type="ECO:0000259" key="9">
    <source>
        <dbReference type="PROSITE" id="PS50972"/>
    </source>
</evidence>
<accession>A0A7G9L469</accession>
<dbReference type="Gene3D" id="3.20.20.20">
    <property type="entry name" value="Dihydropteroate synthase-like"/>
    <property type="match status" value="1"/>
</dbReference>
<dbReference type="GO" id="GO:0046654">
    <property type="term" value="P:tetrahydrofolate biosynthetic process"/>
    <property type="evidence" value="ECO:0007669"/>
    <property type="project" value="TreeGrafter"/>
</dbReference>
<name>A0A7G9L469_9SPHN</name>
<evidence type="ECO:0000313" key="11">
    <source>
        <dbReference type="Proteomes" id="UP000515861"/>
    </source>
</evidence>
<dbReference type="KEGG" id="ssau:H8M03_03525"/>
<dbReference type="EMBL" id="CP060697">
    <property type="protein sequence ID" value="QNM83418.1"/>
    <property type="molecule type" value="Genomic_DNA"/>
</dbReference>
<keyword evidence="11" id="KW-1185">Reference proteome</keyword>
<sequence length="356" mass="37351">MRTLLRPTAFVDSPFGHDGKVARLAGGLNWFAAVELLTVSDGKRVGAEIVSVEQLEAHLDDGFAAVWNNLTAARAPLQLGQRTVRLDQPQVMGIVNATPDSFSDGGQFADAEAAAVAGSLMSEAGAAIIDVGGESTRPGAKPVWEGDEIERVEPIVRRLAAGGAAVSVDTRKADVMTAALAAGAHMINDVSALTFDQRSAETVAAAGVPVVLMHHQGKPDEMQDNPRYGDVVVEVYDWLAQRVEAAEAAGIARSSILVDVGFGFGKTVAHNLALMNNLALFHGLGCPLVLGASRKRTIGALSNEAPADERLGGSLALALKAAEQGAQVIRVHDVPETVQALKVWRGLRDQALTPRV</sequence>
<dbReference type="GO" id="GO:0005829">
    <property type="term" value="C:cytosol"/>
    <property type="evidence" value="ECO:0007669"/>
    <property type="project" value="TreeGrafter"/>
</dbReference>
<evidence type="ECO:0000256" key="3">
    <source>
        <dbReference type="ARBA" id="ARBA00004763"/>
    </source>
</evidence>
<feature type="domain" description="Pterin-binding" evidence="9">
    <location>
        <begin position="89"/>
        <end position="342"/>
    </location>
</feature>
<gene>
    <name evidence="10" type="primary">folP</name>
    <name evidence="10" type="ORF">H8M03_03525</name>
</gene>
<dbReference type="PANTHER" id="PTHR20941">
    <property type="entry name" value="FOLATE SYNTHESIS PROTEINS"/>
    <property type="match status" value="1"/>
</dbReference>
<dbReference type="Proteomes" id="UP000515861">
    <property type="component" value="Chromosome"/>
</dbReference>
<evidence type="ECO:0000256" key="4">
    <source>
        <dbReference type="ARBA" id="ARBA00012458"/>
    </source>
</evidence>
<keyword evidence="8" id="KW-0289">Folate biosynthesis</keyword>
<dbReference type="PROSITE" id="PS00793">
    <property type="entry name" value="DHPS_2"/>
    <property type="match status" value="1"/>
</dbReference>
<dbReference type="EC" id="2.5.1.15" evidence="4"/>
<proteinExistence type="predicted"/>
<dbReference type="GO" id="GO:0046872">
    <property type="term" value="F:metal ion binding"/>
    <property type="evidence" value="ECO:0007669"/>
    <property type="project" value="UniProtKB-KW"/>
</dbReference>
<evidence type="ECO:0000256" key="6">
    <source>
        <dbReference type="ARBA" id="ARBA00022723"/>
    </source>
</evidence>
<keyword evidence="6" id="KW-0479">Metal-binding</keyword>
<dbReference type="Pfam" id="PF00809">
    <property type="entry name" value="Pterin_bind"/>
    <property type="match status" value="1"/>
</dbReference>
<evidence type="ECO:0000313" key="10">
    <source>
        <dbReference type="EMBL" id="QNM83418.1"/>
    </source>
</evidence>
<dbReference type="PROSITE" id="PS50972">
    <property type="entry name" value="PTERIN_BINDING"/>
    <property type="match status" value="1"/>
</dbReference>
<evidence type="ECO:0000256" key="2">
    <source>
        <dbReference type="ARBA" id="ARBA00001946"/>
    </source>
</evidence>
<dbReference type="PANTHER" id="PTHR20941:SF1">
    <property type="entry name" value="FOLIC ACID SYNTHESIS PROTEIN FOL1"/>
    <property type="match status" value="1"/>
</dbReference>
<reference evidence="10 11" key="1">
    <citation type="submission" date="2020-08" db="EMBL/GenBank/DDBJ databases">
        <title>Sphingomonas sp. sand1-3 16S ribosomal RNA gene Genome sequencing and assembly.</title>
        <authorList>
            <person name="Kang M."/>
        </authorList>
    </citation>
    <scope>NUCLEOTIDE SEQUENCE [LARGE SCALE GENOMIC DNA]</scope>
    <source>
        <strain evidence="11">sand1-3</strain>
    </source>
</reference>
<dbReference type="InterPro" id="IPR045031">
    <property type="entry name" value="DHP_synth-like"/>
</dbReference>
<dbReference type="AlphaFoldDB" id="A0A7G9L469"/>
<organism evidence="10 11">
    <name type="scientific">Sphingomonas sabuli</name>
    <dbReference type="NCBI Taxonomy" id="2764186"/>
    <lineage>
        <taxon>Bacteria</taxon>
        <taxon>Pseudomonadati</taxon>
        <taxon>Pseudomonadota</taxon>
        <taxon>Alphaproteobacteria</taxon>
        <taxon>Sphingomonadales</taxon>
        <taxon>Sphingomonadaceae</taxon>
        <taxon>Sphingomonas</taxon>
    </lineage>
</organism>
<dbReference type="CDD" id="cd00739">
    <property type="entry name" value="DHPS"/>
    <property type="match status" value="1"/>
</dbReference>
<comment type="pathway">
    <text evidence="3">Cofactor biosynthesis; tetrahydrofolate biosynthesis; 7,8-dihydrofolate from 2-amino-4-hydroxy-6-hydroxymethyl-7,8-dihydropteridine diphosphate and 4-aminobenzoate: step 1/2.</text>
</comment>
<evidence type="ECO:0000256" key="8">
    <source>
        <dbReference type="ARBA" id="ARBA00022909"/>
    </source>
</evidence>
<dbReference type="NCBIfam" id="TIGR01496">
    <property type="entry name" value="DHPS"/>
    <property type="match status" value="1"/>
</dbReference>
<dbReference type="GO" id="GO:0046656">
    <property type="term" value="P:folic acid biosynthetic process"/>
    <property type="evidence" value="ECO:0007669"/>
    <property type="project" value="UniProtKB-KW"/>
</dbReference>
<dbReference type="InterPro" id="IPR011005">
    <property type="entry name" value="Dihydropteroate_synth-like_sf"/>
</dbReference>
<protein>
    <recommendedName>
        <fullName evidence="4">dihydropteroate synthase</fullName>
        <ecNumber evidence="4">2.5.1.15</ecNumber>
    </recommendedName>
</protein>
<comment type="catalytic activity">
    <reaction evidence="1">
        <text>(7,8-dihydropterin-6-yl)methyl diphosphate + 4-aminobenzoate = 7,8-dihydropteroate + diphosphate</text>
        <dbReference type="Rhea" id="RHEA:19949"/>
        <dbReference type="ChEBI" id="CHEBI:17836"/>
        <dbReference type="ChEBI" id="CHEBI:17839"/>
        <dbReference type="ChEBI" id="CHEBI:33019"/>
        <dbReference type="ChEBI" id="CHEBI:72950"/>
        <dbReference type="EC" id="2.5.1.15"/>
    </reaction>
</comment>
<dbReference type="InterPro" id="IPR000489">
    <property type="entry name" value="Pterin-binding_dom"/>
</dbReference>
<evidence type="ECO:0000256" key="1">
    <source>
        <dbReference type="ARBA" id="ARBA00000012"/>
    </source>
</evidence>
<comment type="cofactor">
    <cofactor evidence="2">
        <name>Mg(2+)</name>
        <dbReference type="ChEBI" id="CHEBI:18420"/>
    </cofactor>
</comment>
<evidence type="ECO:0000256" key="7">
    <source>
        <dbReference type="ARBA" id="ARBA00022842"/>
    </source>
</evidence>
<dbReference type="PROSITE" id="PS00792">
    <property type="entry name" value="DHPS_1"/>
    <property type="match status" value="1"/>
</dbReference>
<dbReference type="SUPFAM" id="SSF51717">
    <property type="entry name" value="Dihydropteroate synthetase-like"/>
    <property type="match status" value="1"/>
</dbReference>